<gene>
    <name evidence="4" type="ORF">B0T24DRAFT_650100</name>
</gene>
<evidence type="ECO:0000259" key="3">
    <source>
        <dbReference type="PROSITE" id="PS51186"/>
    </source>
</evidence>
<dbReference type="InterPro" id="IPR039143">
    <property type="entry name" value="GNPNAT1-like"/>
</dbReference>
<dbReference type="GO" id="GO:0004343">
    <property type="term" value="F:glucosamine 6-phosphate N-acetyltransferase activity"/>
    <property type="evidence" value="ECO:0007669"/>
    <property type="project" value="UniProtKB-UniRule"/>
</dbReference>
<comment type="catalytic activity">
    <reaction evidence="1">
        <text>D-glucosamine 6-phosphate + acetyl-CoA = N-acetyl-D-glucosamine 6-phosphate + CoA + H(+)</text>
        <dbReference type="Rhea" id="RHEA:10292"/>
        <dbReference type="ChEBI" id="CHEBI:15378"/>
        <dbReference type="ChEBI" id="CHEBI:57287"/>
        <dbReference type="ChEBI" id="CHEBI:57288"/>
        <dbReference type="ChEBI" id="CHEBI:57513"/>
        <dbReference type="ChEBI" id="CHEBI:58725"/>
        <dbReference type="EC" id="2.3.1.4"/>
    </reaction>
</comment>
<keyword evidence="1" id="KW-0808">Transferase</keyword>
<dbReference type="Pfam" id="PF13508">
    <property type="entry name" value="Acetyltransf_7"/>
    <property type="match status" value="1"/>
</dbReference>
<name>A0AAE0K697_9PEZI</name>
<feature type="region of interest" description="Disordered" evidence="2">
    <location>
        <begin position="125"/>
        <end position="152"/>
    </location>
</feature>
<dbReference type="EMBL" id="JAULSN010000005">
    <property type="protein sequence ID" value="KAK3370868.1"/>
    <property type="molecule type" value="Genomic_DNA"/>
</dbReference>
<accession>A0AAE0K697</accession>
<feature type="domain" description="N-acetyltransferase" evidence="3">
    <location>
        <begin position="184"/>
        <end position="290"/>
    </location>
</feature>
<comment type="caution">
    <text evidence="4">The sequence shown here is derived from an EMBL/GenBank/DDBJ whole genome shotgun (WGS) entry which is preliminary data.</text>
</comment>
<dbReference type="AlphaFoldDB" id="A0AAE0K697"/>
<reference evidence="4" key="2">
    <citation type="submission" date="2023-06" db="EMBL/GenBank/DDBJ databases">
        <authorList>
            <consortium name="Lawrence Berkeley National Laboratory"/>
            <person name="Haridas S."/>
            <person name="Hensen N."/>
            <person name="Bonometti L."/>
            <person name="Westerberg I."/>
            <person name="Brannstrom I.O."/>
            <person name="Guillou S."/>
            <person name="Cros-Aarteil S."/>
            <person name="Calhoun S."/>
            <person name="Kuo A."/>
            <person name="Mondo S."/>
            <person name="Pangilinan J."/>
            <person name="Riley R."/>
            <person name="Labutti K."/>
            <person name="Andreopoulos B."/>
            <person name="Lipzen A."/>
            <person name="Chen C."/>
            <person name="Yanf M."/>
            <person name="Daum C."/>
            <person name="Ng V."/>
            <person name="Clum A."/>
            <person name="Steindorff A."/>
            <person name="Ohm R."/>
            <person name="Martin F."/>
            <person name="Silar P."/>
            <person name="Natvig D."/>
            <person name="Lalanne C."/>
            <person name="Gautier V."/>
            <person name="Ament-Velasquez S.L."/>
            <person name="Kruys A."/>
            <person name="Hutchinson M.I."/>
            <person name="Powell A.J."/>
            <person name="Barry K."/>
            <person name="Miller A.N."/>
            <person name="Grigoriev I.V."/>
            <person name="Debuchy R."/>
            <person name="Gladieux P."/>
            <person name="Thoren M.H."/>
            <person name="Johannesson H."/>
        </authorList>
    </citation>
    <scope>NUCLEOTIDE SEQUENCE</scope>
    <source>
        <strain evidence="4">CBS 958.72</strain>
    </source>
</reference>
<dbReference type="InterPro" id="IPR016181">
    <property type="entry name" value="Acyl_CoA_acyltransferase"/>
</dbReference>
<proteinExistence type="inferred from homology"/>
<dbReference type="GO" id="GO:0006048">
    <property type="term" value="P:UDP-N-acetylglucosamine biosynthetic process"/>
    <property type="evidence" value="ECO:0007669"/>
    <property type="project" value="UniProtKB-UniRule"/>
</dbReference>
<dbReference type="PANTHER" id="PTHR13355:SF11">
    <property type="entry name" value="GLUCOSAMINE 6-PHOSPHATE N-ACETYLTRANSFERASE"/>
    <property type="match status" value="1"/>
</dbReference>
<dbReference type="PANTHER" id="PTHR13355">
    <property type="entry name" value="GLUCOSAMINE 6-PHOSPHATE N-ACETYLTRANSFERASE"/>
    <property type="match status" value="1"/>
</dbReference>
<evidence type="ECO:0000313" key="4">
    <source>
        <dbReference type="EMBL" id="KAK3370868.1"/>
    </source>
</evidence>
<dbReference type="EC" id="2.3.1.4" evidence="1"/>
<evidence type="ECO:0000256" key="1">
    <source>
        <dbReference type="RuleBase" id="RU365086"/>
    </source>
</evidence>
<keyword evidence="1" id="KW-0012">Acyltransferase</keyword>
<evidence type="ECO:0000313" key="5">
    <source>
        <dbReference type="Proteomes" id="UP001287356"/>
    </source>
</evidence>
<evidence type="ECO:0000256" key="2">
    <source>
        <dbReference type="SAM" id="MobiDB-lite"/>
    </source>
</evidence>
<sequence>MGTPFISLLEPTLLNWDRSLPSSQQPASASLPRTFLDAMEVREQVYVTEQGVPQENEFDLDDSRSCHWVIYASVNIKVPAHDSPGRQRSETRTLPIGTIRLVPFPHPPHPRNGGVYADWKLTNAGAPVSKDGQRDPSAANDNGNGNGNDEETVAPLTANELERHARPLFGRDHATEFHDGAELYVKLGRLAVLKEFRGRGIAGQLVRAALGWAAQHGNYFNPSVAALGLDHLGGEMSGEVPMLRWRGLLCCHAQEDAVKFWEKAGFAADKKMGRWLEDGIPHVGMFQRLTLEPSPPQI</sequence>
<dbReference type="CDD" id="cd04301">
    <property type="entry name" value="NAT_SF"/>
    <property type="match status" value="1"/>
</dbReference>
<dbReference type="SUPFAM" id="SSF55729">
    <property type="entry name" value="Acyl-CoA N-acyltransferases (Nat)"/>
    <property type="match status" value="2"/>
</dbReference>
<keyword evidence="5" id="KW-1185">Reference proteome</keyword>
<reference evidence="4" key="1">
    <citation type="journal article" date="2023" name="Mol. Phylogenet. Evol.">
        <title>Genome-scale phylogeny and comparative genomics of the fungal order Sordariales.</title>
        <authorList>
            <person name="Hensen N."/>
            <person name="Bonometti L."/>
            <person name="Westerberg I."/>
            <person name="Brannstrom I.O."/>
            <person name="Guillou S."/>
            <person name="Cros-Aarteil S."/>
            <person name="Calhoun S."/>
            <person name="Haridas S."/>
            <person name="Kuo A."/>
            <person name="Mondo S."/>
            <person name="Pangilinan J."/>
            <person name="Riley R."/>
            <person name="LaButti K."/>
            <person name="Andreopoulos B."/>
            <person name="Lipzen A."/>
            <person name="Chen C."/>
            <person name="Yan M."/>
            <person name="Daum C."/>
            <person name="Ng V."/>
            <person name="Clum A."/>
            <person name="Steindorff A."/>
            <person name="Ohm R.A."/>
            <person name="Martin F."/>
            <person name="Silar P."/>
            <person name="Natvig D.O."/>
            <person name="Lalanne C."/>
            <person name="Gautier V."/>
            <person name="Ament-Velasquez S.L."/>
            <person name="Kruys A."/>
            <person name="Hutchinson M.I."/>
            <person name="Powell A.J."/>
            <person name="Barry K."/>
            <person name="Miller A.N."/>
            <person name="Grigoriev I.V."/>
            <person name="Debuchy R."/>
            <person name="Gladieux P."/>
            <person name="Hiltunen Thoren M."/>
            <person name="Johannesson H."/>
        </authorList>
    </citation>
    <scope>NUCLEOTIDE SEQUENCE</scope>
    <source>
        <strain evidence="4">CBS 958.72</strain>
    </source>
</reference>
<comment type="similarity">
    <text evidence="1">Belongs to the acetyltransferase family. GNA1 subfamily.</text>
</comment>
<organism evidence="4 5">
    <name type="scientific">Lasiosphaeria ovina</name>
    <dbReference type="NCBI Taxonomy" id="92902"/>
    <lineage>
        <taxon>Eukaryota</taxon>
        <taxon>Fungi</taxon>
        <taxon>Dikarya</taxon>
        <taxon>Ascomycota</taxon>
        <taxon>Pezizomycotina</taxon>
        <taxon>Sordariomycetes</taxon>
        <taxon>Sordariomycetidae</taxon>
        <taxon>Sordariales</taxon>
        <taxon>Lasiosphaeriaceae</taxon>
        <taxon>Lasiosphaeria</taxon>
    </lineage>
</organism>
<protein>
    <recommendedName>
        <fullName evidence="1">Glucosamine 6-phosphate N-acetyltransferase</fullName>
        <ecNumber evidence="1">2.3.1.4</ecNumber>
    </recommendedName>
</protein>
<dbReference type="PROSITE" id="PS51186">
    <property type="entry name" value="GNAT"/>
    <property type="match status" value="1"/>
</dbReference>
<dbReference type="Gene3D" id="3.40.630.30">
    <property type="match status" value="1"/>
</dbReference>
<dbReference type="Proteomes" id="UP001287356">
    <property type="component" value="Unassembled WGS sequence"/>
</dbReference>
<dbReference type="InterPro" id="IPR000182">
    <property type="entry name" value="GNAT_dom"/>
</dbReference>
<comment type="pathway">
    <text evidence="1">Nucleotide-sugar biosynthesis; UDP-N-acetyl-alpha-D-glucosamine biosynthesis; N-acetyl-alpha-D-glucosamine 1-phosphate from alpha-D-glucosamine 6-phosphate (route I): step 1/2.</text>
</comment>